<proteinExistence type="inferred from homology"/>
<feature type="transmembrane region" description="Helical" evidence="6">
    <location>
        <begin position="85"/>
        <end position="107"/>
    </location>
</feature>
<protein>
    <submittedName>
        <fullName evidence="8">DMT family transporter</fullName>
    </submittedName>
</protein>
<dbReference type="InterPro" id="IPR000620">
    <property type="entry name" value="EamA_dom"/>
</dbReference>
<comment type="caution">
    <text evidence="8">The sequence shown here is derived from an EMBL/GenBank/DDBJ whole genome shotgun (WGS) entry which is preliminary data.</text>
</comment>
<organism evidence="8 9">
    <name type="scientific">Gordonia rubripertincta</name>
    <name type="common">Rhodococcus corallinus</name>
    <dbReference type="NCBI Taxonomy" id="36822"/>
    <lineage>
        <taxon>Bacteria</taxon>
        <taxon>Bacillati</taxon>
        <taxon>Actinomycetota</taxon>
        <taxon>Actinomycetes</taxon>
        <taxon>Mycobacteriales</taxon>
        <taxon>Gordoniaceae</taxon>
        <taxon>Gordonia</taxon>
    </lineage>
</organism>
<feature type="transmembrane region" description="Helical" evidence="6">
    <location>
        <begin position="53"/>
        <end position="73"/>
    </location>
</feature>
<dbReference type="Proteomes" id="UP001067235">
    <property type="component" value="Unassembled WGS sequence"/>
</dbReference>
<feature type="transmembrane region" description="Helical" evidence="6">
    <location>
        <begin position="173"/>
        <end position="191"/>
    </location>
</feature>
<name>A0ABT4MSL9_GORRU</name>
<feature type="transmembrane region" description="Helical" evidence="6">
    <location>
        <begin position="113"/>
        <end position="133"/>
    </location>
</feature>
<keyword evidence="9" id="KW-1185">Reference proteome</keyword>
<feature type="domain" description="EamA" evidence="7">
    <location>
        <begin position="172"/>
        <end position="301"/>
    </location>
</feature>
<evidence type="ECO:0000256" key="6">
    <source>
        <dbReference type="SAM" id="Phobius"/>
    </source>
</evidence>
<feature type="transmembrane region" description="Helical" evidence="6">
    <location>
        <begin position="230"/>
        <end position="253"/>
    </location>
</feature>
<dbReference type="RefSeq" id="WP_301570548.1">
    <property type="nucleotide sequence ID" value="NZ_JAPWIE010000002.1"/>
</dbReference>
<feature type="transmembrane region" description="Helical" evidence="6">
    <location>
        <begin position="140"/>
        <end position="158"/>
    </location>
</feature>
<dbReference type="EMBL" id="JAPWIE010000002">
    <property type="protein sequence ID" value="MCZ4550003.1"/>
    <property type="molecule type" value="Genomic_DNA"/>
</dbReference>
<comment type="similarity">
    <text evidence="2">Belongs to the EamA transporter family.</text>
</comment>
<gene>
    <name evidence="8" type="ORF">O4213_08410</name>
</gene>
<evidence type="ECO:0000256" key="2">
    <source>
        <dbReference type="ARBA" id="ARBA00007362"/>
    </source>
</evidence>
<dbReference type="PANTHER" id="PTHR32322">
    <property type="entry name" value="INNER MEMBRANE TRANSPORTER"/>
    <property type="match status" value="1"/>
</dbReference>
<sequence length="344" mass="36033">MSANDNSSTVSRIADNGRRRMAARAGILLGGLGVLAFSFSLPANKLAVAGIDSYSITAWRAALAGLLALGYLLMVRPTIPSRRNLGALLCSGFGVVIGFPLFSSLALETIDASAGAVVLGLLPALTATFASLLAGERLPWMFWLATGAGALVLVAYLLSTSPSGFSGFTLEWGHLWMVLATVSAGFGYAVGGAQAKQIGGAQSVSWALVLLLPVSIPVSILLGMSGSYEFTGSVIAGMVYVTVISQFLGFFAWYGGLARGGIARVGQIQQIQPLMTIVWSALLLGERPDPWIYVVGVTLGLLVWAAQRARFRTTAAPAPTEEDNRLPGDADTLPQLQPALPLRH</sequence>
<dbReference type="PANTHER" id="PTHR32322:SF2">
    <property type="entry name" value="EAMA DOMAIN-CONTAINING PROTEIN"/>
    <property type="match status" value="1"/>
</dbReference>
<dbReference type="SUPFAM" id="SSF103481">
    <property type="entry name" value="Multidrug resistance efflux transporter EmrE"/>
    <property type="match status" value="2"/>
</dbReference>
<evidence type="ECO:0000259" key="7">
    <source>
        <dbReference type="Pfam" id="PF00892"/>
    </source>
</evidence>
<accession>A0ABT4MSL9</accession>
<feature type="transmembrane region" description="Helical" evidence="6">
    <location>
        <begin position="203"/>
        <end position="224"/>
    </location>
</feature>
<keyword evidence="4 6" id="KW-1133">Transmembrane helix</keyword>
<evidence type="ECO:0000256" key="3">
    <source>
        <dbReference type="ARBA" id="ARBA00022692"/>
    </source>
</evidence>
<dbReference type="InterPro" id="IPR037185">
    <property type="entry name" value="EmrE-like"/>
</dbReference>
<reference evidence="8" key="1">
    <citation type="submission" date="2022-12" db="EMBL/GenBank/DDBJ databases">
        <authorList>
            <person name="Krivoruchko A.V."/>
            <person name="Elkin A."/>
        </authorList>
    </citation>
    <scope>NUCLEOTIDE SEQUENCE</scope>
    <source>
        <strain evidence="8">IEGM 1388</strain>
    </source>
</reference>
<keyword evidence="3 6" id="KW-0812">Transmembrane</keyword>
<comment type="subcellular location">
    <subcellularLocation>
        <location evidence="1">Membrane</location>
        <topology evidence="1">Multi-pass membrane protein</topology>
    </subcellularLocation>
</comment>
<feature type="domain" description="EamA" evidence="7">
    <location>
        <begin position="25"/>
        <end position="152"/>
    </location>
</feature>
<evidence type="ECO:0000256" key="4">
    <source>
        <dbReference type="ARBA" id="ARBA00022989"/>
    </source>
</evidence>
<keyword evidence="5 6" id="KW-0472">Membrane</keyword>
<feature type="transmembrane region" description="Helical" evidence="6">
    <location>
        <begin position="21"/>
        <end position="41"/>
    </location>
</feature>
<dbReference type="Pfam" id="PF00892">
    <property type="entry name" value="EamA"/>
    <property type="match status" value="2"/>
</dbReference>
<dbReference type="InterPro" id="IPR050638">
    <property type="entry name" value="AA-Vitamin_Transporters"/>
</dbReference>
<evidence type="ECO:0000256" key="5">
    <source>
        <dbReference type="ARBA" id="ARBA00023136"/>
    </source>
</evidence>
<evidence type="ECO:0000313" key="8">
    <source>
        <dbReference type="EMBL" id="MCZ4550003.1"/>
    </source>
</evidence>
<evidence type="ECO:0000313" key="9">
    <source>
        <dbReference type="Proteomes" id="UP001067235"/>
    </source>
</evidence>
<evidence type="ECO:0000256" key="1">
    <source>
        <dbReference type="ARBA" id="ARBA00004141"/>
    </source>
</evidence>